<name>A0ABR3F6D2_9AGAR</name>
<keyword evidence="2" id="KW-1185">Reference proteome</keyword>
<organism evidence="1 2">
    <name type="scientific">Marasmius crinis-equi</name>
    <dbReference type="NCBI Taxonomy" id="585013"/>
    <lineage>
        <taxon>Eukaryota</taxon>
        <taxon>Fungi</taxon>
        <taxon>Dikarya</taxon>
        <taxon>Basidiomycota</taxon>
        <taxon>Agaricomycotina</taxon>
        <taxon>Agaricomycetes</taxon>
        <taxon>Agaricomycetidae</taxon>
        <taxon>Agaricales</taxon>
        <taxon>Marasmiineae</taxon>
        <taxon>Marasmiaceae</taxon>
        <taxon>Marasmius</taxon>
    </lineage>
</organism>
<gene>
    <name evidence="1" type="ORF">V5O48_011166</name>
</gene>
<protein>
    <submittedName>
        <fullName evidence="1">Uncharacterized protein</fullName>
    </submittedName>
</protein>
<dbReference type="Proteomes" id="UP001465976">
    <property type="component" value="Unassembled WGS sequence"/>
</dbReference>
<evidence type="ECO:0000313" key="1">
    <source>
        <dbReference type="EMBL" id="KAL0570792.1"/>
    </source>
</evidence>
<evidence type="ECO:0000313" key="2">
    <source>
        <dbReference type="Proteomes" id="UP001465976"/>
    </source>
</evidence>
<dbReference type="EMBL" id="JBAHYK010000873">
    <property type="protein sequence ID" value="KAL0570792.1"/>
    <property type="molecule type" value="Genomic_DNA"/>
</dbReference>
<proteinExistence type="predicted"/>
<reference evidence="1 2" key="1">
    <citation type="submission" date="2024-02" db="EMBL/GenBank/DDBJ databases">
        <title>A draft genome for the cacao thread blight pathogen Marasmius crinis-equi.</title>
        <authorList>
            <person name="Cohen S.P."/>
            <person name="Baruah I.K."/>
            <person name="Amoako-Attah I."/>
            <person name="Bukari Y."/>
            <person name="Meinhardt L.W."/>
            <person name="Bailey B.A."/>
        </authorList>
    </citation>
    <scope>NUCLEOTIDE SEQUENCE [LARGE SCALE GENOMIC DNA]</scope>
    <source>
        <strain evidence="1 2">GH-76</strain>
    </source>
</reference>
<sequence>MLDNLSNEDWGPTQLHHCLPVACKQGCLPPMFTGAWVMERLCQVVKKFKALQVKVEKVHCKRKELEEHAQEFDRKAQEC</sequence>
<accession>A0ABR3F6D2</accession>
<comment type="caution">
    <text evidence="1">The sequence shown here is derived from an EMBL/GenBank/DDBJ whole genome shotgun (WGS) entry which is preliminary data.</text>
</comment>